<keyword evidence="3" id="KW-1185">Reference proteome</keyword>
<accession>A0ABY8W428</accession>
<dbReference type="SUPFAM" id="SSF55729">
    <property type="entry name" value="Acyl-CoA N-acyltransferases (Nat)"/>
    <property type="match status" value="1"/>
</dbReference>
<evidence type="ECO:0000313" key="2">
    <source>
        <dbReference type="EMBL" id="WIM92575.1"/>
    </source>
</evidence>
<sequence length="188" mass="20480">MIAPEIVVATPADRSRIVASLVATFARDPVIRWLFPSDDTYPEHAAAFFGHLFDKRVERGAVFVAEGGNAVAIWEPPADGGPLTPLPAPSMPADVQERLDAYDRMMHTLLPEQPYWYLGVLGTHPDHHGRRLGHAVMAEGLKRAADAGLPAILETGTEGNVRMYERAGWQVIASATAPIPIWVLSQGR</sequence>
<dbReference type="Proteomes" id="UP001240150">
    <property type="component" value="Chromosome"/>
</dbReference>
<gene>
    <name evidence="2" type="ORF">ACTOB_004521</name>
</gene>
<name>A0ABY8W428_9ACTN</name>
<dbReference type="Pfam" id="PF00583">
    <property type="entry name" value="Acetyltransf_1"/>
    <property type="match status" value="1"/>
</dbReference>
<dbReference type="RefSeq" id="WP_284913781.1">
    <property type="nucleotide sequence ID" value="NZ_CP126980.1"/>
</dbReference>
<proteinExistence type="predicted"/>
<dbReference type="EMBL" id="CP126980">
    <property type="protein sequence ID" value="WIM92575.1"/>
    <property type="molecule type" value="Genomic_DNA"/>
</dbReference>
<organism evidence="2 3">
    <name type="scientific">Actinoplanes oblitus</name>
    <dbReference type="NCBI Taxonomy" id="3040509"/>
    <lineage>
        <taxon>Bacteria</taxon>
        <taxon>Bacillati</taxon>
        <taxon>Actinomycetota</taxon>
        <taxon>Actinomycetes</taxon>
        <taxon>Micromonosporales</taxon>
        <taxon>Micromonosporaceae</taxon>
        <taxon>Actinoplanes</taxon>
    </lineage>
</organism>
<dbReference type="PANTHER" id="PTHR42791">
    <property type="entry name" value="GNAT FAMILY ACETYLTRANSFERASE"/>
    <property type="match status" value="1"/>
</dbReference>
<dbReference type="Gene3D" id="3.40.630.30">
    <property type="match status" value="1"/>
</dbReference>
<reference evidence="2 3" key="1">
    <citation type="submission" date="2023-06" db="EMBL/GenBank/DDBJ databases">
        <authorList>
            <person name="Yushchuk O."/>
            <person name="Binda E."/>
            <person name="Ruckert-Reed C."/>
            <person name="Fedorenko V."/>
            <person name="Kalinowski J."/>
            <person name="Marinelli F."/>
        </authorList>
    </citation>
    <scope>NUCLEOTIDE SEQUENCE [LARGE SCALE GENOMIC DNA]</scope>
    <source>
        <strain evidence="2 3">NRRL 3884</strain>
    </source>
</reference>
<dbReference type="PANTHER" id="PTHR42791:SF1">
    <property type="entry name" value="N-ACETYLTRANSFERASE DOMAIN-CONTAINING PROTEIN"/>
    <property type="match status" value="1"/>
</dbReference>
<protein>
    <submittedName>
        <fullName evidence="2">GNAT family N-acetyltransferase</fullName>
    </submittedName>
</protein>
<dbReference type="PROSITE" id="PS51186">
    <property type="entry name" value="GNAT"/>
    <property type="match status" value="1"/>
</dbReference>
<evidence type="ECO:0000313" key="3">
    <source>
        <dbReference type="Proteomes" id="UP001240150"/>
    </source>
</evidence>
<dbReference type="InterPro" id="IPR000182">
    <property type="entry name" value="GNAT_dom"/>
</dbReference>
<feature type="domain" description="N-acetyltransferase" evidence="1">
    <location>
        <begin position="4"/>
        <end position="188"/>
    </location>
</feature>
<evidence type="ECO:0000259" key="1">
    <source>
        <dbReference type="PROSITE" id="PS51186"/>
    </source>
</evidence>
<dbReference type="InterPro" id="IPR016181">
    <property type="entry name" value="Acyl_CoA_acyltransferase"/>
</dbReference>
<dbReference type="CDD" id="cd04301">
    <property type="entry name" value="NAT_SF"/>
    <property type="match status" value="1"/>
</dbReference>
<dbReference type="InterPro" id="IPR052523">
    <property type="entry name" value="Trichothecene_AcTrans"/>
</dbReference>